<feature type="non-terminal residue" evidence="2">
    <location>
        <position position="1"/>
    </location>
</feature>
<evidence type="ECO:0000256" key="1">
    <source>
        <dbReference type="SAM" id="MobiDB-lite"/>
    </source>
</evidence>
<feature type="compositionally biased region" description="Basic and acidic residues" evidence="1">
    <location>
        <begin position="19"/>
        <end position="34"/>
    </location>
</feature>
<dbReference type="Proteomes" id="UP001303647">
    <property type="component" value="Unassembled WGS sequence"/>
</dbReference>
<proteinExistence type="predicted"/>
<name>A0AAN7CWJ2_9PEZI</name>
<reference evidence="2" key="2">
    <citation type="submission" date="2023-05" db="EMBL/GenBank/DDBJ databases">
        <authorList>
            <consortium name="Lawrence Berkeley National Laboratory"/>
            <person name="Steindorff A."/>
            <person name="Hensen N."/>
            <person name="Bonometti L."/>
            <person name="Westerberg I."/>
            <person name="Brannstrom I.O."/>
            <person name="Guillou S."/>
            <person name="Cros-Aarteil S."/>
            <person name="Calhoun S."/>
            <person name="Haridas S."/>
            <person name="Kuo A."/>
            <person name="Mondo S."/>
            <person name="Pangilinan J."/>
            <person name="Riley R."/>
            <person name="Labutti K."/>
            <person name="Andreopoulos B."/>
            <person name="Lipzen A."/>
            <person name="Chen C."/>
            <person name="Yanf M."/>
            <person name="Daum C."/>
            <person name="Ng V."/>
            <person name="Clum A."/>
            <person name="Ohm R."/>
            <person name="Martin F."/>
            <person name="Silar P."/>
            <person name="Natvig D."/>
            <person name="Lalanne C."/>
            <person name="Gautier V."/>
            <person name="Ament-Velasquez S.L."/>
            <person name="Kruys A."/>
            <person name="Hutchinson M.I."/>
            <person name="Powell A.J."/>
            <person name="Barry K."/>
            <person name="Miller A.N."/>
            <person name="Grigoriev I.V."/>
            <person name="Debuchy R."/>
            <person name="Gladieux P."/>
            <person name="Thoren M.H."/>
            <person name="Johannesson H."/>
        </authorList>
    </citation>
    <scope>NUCLEOTIDE SEQUENCE</scope>
    <source>
        <strain evidence="2">CBS 359.72</strain>
    </source>
</reference>
<comment type="caution">
    <text evidence="2">The sequence shown here is derived from an EMBL/GenBank/DDBJ whole genome shotgun (WGS) entry which is preliminary data.</text>
</comment>
<dbReference type="AlphaFoldDB" id="A0AAN7CWJ2"/>
<reference evidence="2" key="1">
    <citation type="journal article" date="2023" name="Mol. Phylogenet. Evol.">
        <title>Genome-scale phylogeny and comparative genomics of the fungal order Sordariales.</title>
        <authorList>
            <person name="Hensen N."/>
            <person name="Bonometti L."/>
            <person name="Westerberg I."/>
            <person name="Brannstrom I.O."/>
            <person name="Guillou S."/>
            <person name="Cros-Aarteil S."/>
            <person name="Calhoun S."/>
            <person name="Haridas S."/>
            <person name="Kuo A."/>
            <person name="Mondo S."/>
            <person name="Pangilinan J."/>
            <person name="Riley R."/>
            <person name="LaButti K."/>
            <person name="Andreopoulos B."/>
            <person name="Lipzen A."/>
            <person name="Chen C."/>
            <person name="Yan M."/>
            <person name="Daum C."/>
            <person name="Ng V."/>
            <person name="Clum A."/>
            <person name="Steindorff A."/>
            <person name="Ohm R.A."/>
            <person name="Martin F."/>
            <person name="Silar P."/>
            <person name="Natvig D.O."/>
            <person name="Lalanne C."/>
            <person name="Gautier V."/>
            <person name="Ament-Velasquez S.L."/>
            <person name="Kruys A."/>
            <person name="Hutchinson M.I."/>
            <person name="Powell A.J."/>
            <person name="Barry K."/>
            <person name="Miller A.N."/>
            <person name="Grigoriev I.V."/>
            <person name="Debuchy R."/>
            <person name="Gladieux P."/>
            <person name="Hiltunen Thoren M."/>
            <person name="Johannesson H."/>
        </authorList>
    </citation>
    <scope>NUCLEOTIDE SEQUENCE</scope>
    <source>
        <strain evidence="2">CBS 359.72</strain>
    </source>
</reference>
<keyword evidence="3" id="KW-1185">Reference proteome</keyword>
<feature type="region of interest" description="Disordered" evidence="1">
    <location>
        <begin position="1"/>
        <end position="34"/>
    </location>
</feature>
<protein>
    <submittedName>
        <fullName evidence="2">Uncharacterized protein</fullName>
    </submittedName>
</protein>
<accession>A0AAN7CWJ2</accession>
<organism evidence="2 3">
    <name type="scientific">Corynascus novoguineensis</name>
    <dbReference type="NCBI Taxonomy" id="1126955"/>
    <lineage>
        <taxon>Eukaryota</taxon>
        <taxon>Fungi</taxon>
        <taxon>Dikarya</taxon>
        <taxon>Ascomycota</taxon>
        <taxon>Pezizomycotina</taxon>
        <taxon>Sordariomycetes</taxon>
        <taxon>Sordariomycetidae</taxon>
        <taxon>Sordariales</taxon>
        <taxon>Chaetomiaceae</taxon>
        <taxon>Corynascus</taxon>
    </lineage>
</organism>
<dbReference type="EMBL" id="MU857641">
    <property type="protein sequence ID" value="KAK4248213.1"/>
    <property type="molecule type" value="Genomic_DNA"/>
</dbReference>
<gene>
    <name evidence="2" type="ORF">C7999DRAFT_13881</name>
</gene>
<evidence type="ECO:0000313" key="2">
    <source>
        <dbReference type="EMBL" id="KAK4248213.1"/>
    </source>
</evidence>
<sequence>TDIKLAAKGSSTKSRPKGKAKEQSDKKGSLSKDKAKPVFSLDPYAASLSNRVGLERYVHEPEYESAWNPVGAVFGGN</sequence>
<evidence type="ECO:0000313" key="3">
    <source>
        <dbReference type="Proteomes" id="UP001303647"/>
    </source>
</evidence>